<reference evidence="5 6" key="1">
    <citation type="submission" date="2019-11" db="EMBL/GenBank/DDBJ databases">
        <authorList>
            <person name="Li J."/>
        </authorList>
    </citation>
    <scope>NUCLEOTIDE SEQUENCE [LARGE SCALE GENOMIC DNA]</scope>
    <source>
        <strain evidence="5 6">J4</strain>
    </source>
</reference>
<keyword evidence="6" id="KW-1185">Reference proteome</keyword>
<evidence type="ECO:0000256" key="3">
    <source>
        <dbReference type="ARBA" id="ARBA00023163"/>
    </source>
</evidence>
<keyword evidence="1" id="KW-0805">Transcription regulation</keyword>
<dbReference type="GO" id="GO:0003677">
    <property type="term" value="F:DNA binding"/>
    <property type="evidence" value="ECO:0007669"/>
    <property type="project" value="UniProtKB-KW"/>
</dbReference>
<dbReference type="PANTHER" id="PTHR33204:SF1">
    <property type="entry name" value="TRANSCRIPTIONAL REGULATOR, MARR FAMILY"/>
    <property type="match status" value="1"/>
</dbReference>
<evidence type="ECO:0000313" key="6">
    <source>
        <dbReference type="Proteomes" id="UP000480185"/>
    </source>
</evidence>
<evidence type="ECO:0000313" key="5">
    <source>
        <dbReference type="EMBL" id="MRG86880.1"/>
    </source>
</evidence>
<dbReference type="InterPro" id="IPR036390">
    <property type="entry name" value="WH_DNA-bd_sf"/>
</dbReference>
<dbReference type="InterPro" id="IPR002577">
    <property type="entry name" value="HTH_HxlR"/>
</dbReference>
<evidence type="ECO:0000256" key="2">
    <source>
        <dbReference type="ARBA" id="ARBA00023125"/>
    </source>
</evidence>
<dbReference type="CDD" id="cd00090">
    <property type="entry name" value="HTH_ARSR"/>
    <property type="match status" value="1"/>
</dbReference>
<dbReference type="Gene3D" id="1.10.10.10">
    <property type="entry name" value="Winged helix-like DNA-binding domain superfamily/Winged helix DNA-binding domain"/>
    <property type="match status" value="1"/>
</dbReference>
<keyword evidence="3" id="KW-0804">Transcription</keyword>
<dbReference type="SUPFAM" id="SSF46785">
    <property type="entry name" value="Winged helix' DNA-binding domain"/>
    <property type="match status" value="1"/>
</dbReference>
<dbReference type="Proteomes" id="UP000480185">
    <property type="component" value="Unassembled WGS sequence"/>
</dbReference>
<comment type="caution">
    <text evidence="5">The sequence shown here is derived from an EMBL/GenBank/DDBJ whole genome shotgun (WGS) entry which is preliminary data.</text>
</comment>
<dbReference type="InterPro" id="IPR036388">
    <property type="entry name" value="WH-like_DNA-bd_sf"/>
</dbReference>
<dbReference type="Pfam" id="PF01638">
    <property type="entry name" value="HxlR"/>
    <property type="match status" value="1"/>
</dbReference>
<name>A0A6G1X7M8_9BACI</name>
<dbReference type="EMBL" id="WJNH01000006">
    <property type="protein sequence ID" value="MRG86880.1"/>
    <property type="molecule type" value="Genomic_DNA"/>
</dbReference>
<dbReference type="RefSeq" id="WP_153728779.1">
    <property type="nucleotide sequence ID" value="NZ_WJNH01000006.1"/>
</dbReference>
<gene>
    <name evidence="5" type="ORF">GH754_11230</name>
</gene>
<evidence type="ECO:0000259" key="4">
    <source>
        <dbReference type="Pfam" id="PF01638"/>
    </source>
</evidence>
<organism evidence="5 6">
    <name type="scientific">Salinibacillus xinjiangensis</name>
    <dbReference type="NCBI Taxonomy" id="1229268"/>
    <lineage>
        <taxon>Bacteria</taxon>
        <taxon>Bacillati</taxon>
        <taxon>Bacillota</taxon>
        <taxon>Bacilli</taxon>
        <taxon>Bacillales</taxon>
        <taxon>Bacillaceae</taxon>
        <taxon>Salinibacillus</taxon>
    </lineage>
</organism>
<keyword evidence="2" id="KW-0238">DNA-binding</keyword>
<evidence type="ECO:0000256" key="1">
    <source>
        <dbReference type="ARBA" id="ARBA00023015"/>
    </source>
</evidence>
<dbReference type="PANTHER" id="PTHR33204">
    <property type="entry name" value="TRANSCRIPTIONAL REGULATOR, MARR FAMILY"/>
    <property type="match status" value="1"/>
</dbReference>
<sequence length="107" mass="12506">MNQQLCPKFEKAMNLLNKRWTGLIIYQLLFGSQRFTEIESALPVSGRLLSERLKELEEEGIVTRQVFAEVPVRVEYSLTEKGRQLEPVINAIENWSDQWIELVELNN</sequence>
<accession>A0A6G1X7M8</accession>
<feature type="domain" description="HTH hxlR-type" evidence="4">
    <location>
        <begin position="15"/>
        <end position="101"/>
    </location>
</feature>
<protein>
    <submittedName>
        <fullName evidence="5">Transcriptional regulator</fullName>
    </submittedName>
</protein>
<dbReference type="InterPro" id="IPR011991">
    <property type="entry name" value="ArsR-like_HTH"/>
</dbReference>
<proteinExistence type="predicted"/>
<dbReference type="OrthoDB" id="9800966at2"/>
<dbReference type="AlphaFoldDB" id="A0A6G1X7M8"/>